<evidence type="ECO:0000259" key="1">
    <source>
        <dbReference type="Pfam" id="PF13304"/>
    </source>
</evidence>
<name>A0A7Y6N134_9BURK</name>
<dbReference type="InterPro" id="IPR003959">
    <property type="entry name" value="ATPase_AAA_core"/>
</dbReference>
<dbReference type="GO" id="GO:0016887">
    <property type="term" value="F:ATP hydrolysis activity"/>
    <property type="evidence" value="ECO:0007669"/>
    <property type="project" value="InterPro"/>
</dbReference>
<dbReference type="PANTHER" id="PTHR43581:SF2">
    <property type="entry name" value="EXCINUCLEASE ATPASE SUBUNIT"/>
    <property type="match status" value="1"/>
</dbReference>
<evidence type="ECO:0000313" key="2">
    <source>
        <dbReference type="EMBL" id="NUY01696.1"/>
    </source>
</evidence>
<sequence>MSTNKYTIYFSGKGPEPAPKPYIKIRATGSPNWNDFLFNFQALIEIAPADERDPFLASAYVMPTSTEKSAQRLNTWIASSQCPDPQTLSFRSSPALDENGNPIFLTLFDDYGKYQQLTSWSRSQEERYAILTALNDIVFLRNFGYQKQKLFDILARPSFRLGVLRSATAYRALRRGWRSVQAEAVDSLSDARSEFHLTSQLHGYDEGIHDLKVQFTESGLFEDRIHSLIGVNGSGKTRLLRELILTQGRHFEELEGTRVFTEDDATEAISTNAYSGPIFNRIIVFSSDSEMRFPPATRNDTSFEYQHFNLTNTNGIEMGDRWVSGTDVRNQVSFLGSVVVDLLRDKENFTKTKDGVTRNRFELLREVMRNHVDMDALYLPLQASQDQSTYGVVKDESGNKWVRALDFLKMNEQRLLELSALVDEEAEIAFFTENANGSAIRQIYLSSGQKMFFRFALRLISSIDQGTLVVVDEPETHLHPNLICDVASLLYNVLTQMKSIAIIATHSAYVVREMPTHCVHVFNVSKNSKQVEIGRVRLKTLGASIDSISQAVFGDATVEKYHEQIAREIGESEYSPDEILEKYEPILSPELLIEIRAAMEKEDDLDKD</sequence>
<dbReference type="AlphaFoldDB" id="A0A7Y6N134"/>
<reference evidence="2 3" key="1">
    <citation type="submission" date="2020-02" db="EMBL/GenBank/DDBJ databases">
        <title>Paraburkholderia simonii sp. nov. and Paraburkholderia youngii sp. nov. Brazilian and Mexican Mimosa-associated rhizobia.</title>
        <authorList>
            <person name="Mavima L."/>
            <person name="Beukes C.W."/>
            <person name="Chan W.Y."/>
            <person name="Palmer M."/>
            <person name="De Meyer S.E."/>
            <person name="James E.K."/>
            <person name="Venter S.N."/>
            <person name="Steenkamp E.T."/>
        </authorList>
    </citation>
    <scope>NUCLEOTIDE SEQUENCE [LARGE SCALE GENOMIC DNA]</scope>
    <source>
        <strain evidence="2 3">JPY169</strain>
    </source>
</reference>
<dbReference type="GO" id="GO:0005524">
    <property type="term" value="F:ATP binding"/>
    <property type="evidence" value="ECO:0007669"/>
    <property type="project" value="InterPro"/>
</dbReference>
<dbReference type="InterPro" id="IPR027417">
    <property type="entry name" value="P-loop_NTPase"/>
</dbReference>
<dbReference type="Pfam" id="PF13304">
    <property type="entry name" value="AAA_21"/>
    <property type="match status" value="1"/>
</dbReference>
<dbReference type="GeneID" id="301102384"/>
<dbReference type="Gene3D" id="3.40.50.300">
    <property type="entry name" value="P-loop containing nucleotide triphosphate hydrolases"/>
    <property type="match status" value="1"/>
</dbReference>
<accession>A0A7Y6N134</accession>
<evidence type="ECO:0000313" key="3">
    <source>
        <dbReference type="Proteomes" id="UP000594380"/>
    </source>
</evidence>
<dbReference type="RefSeq" id="WP_176108170.1">
    <property type="nucleotide sequence ID" value="NZ_JAALDK010000001.1"/>
</dbReference>
<dbReference type="InterPro" id="IPR051396">
    <property type="entry name" value="Bact_Antivir_Def_Nuclease"/>
</dbReference>
<dbReference type="SUPFAM" id="SSF52540">
    <property type="entry name" value="P-loop containing nucleoside triphosphate hydrolases"/>
    <property type="match status" value="1"/>
</dbReference>
<dbReference type="EMBL" id="JAALDK010000001">
    <property type="protein sequence ID" value="NUY01696.1"/>
    <property type="molecule type" value="Genomic_DNA"/>
</dbReference>
<dbReference type="Proteomes" id="UP000594380">
    <property type="component" value="Unassembled WGS sequence"/>
</dbReference>
<comment type="caution">
    <text evidence="2">The sequence shown here is derived from an EMBL/GenBank/DDBJ whole genome shotgun (WGS) entry which is preliminary data.</text>
</comment>
<organism evidence="2 3">
    <name type="scientific">Paraburkholderia youngii</name>
    <dbReference type="NCBI Taxonomy" id="2782701"/>
    <lineage>
        <taxon>Bacteria</taxon>
        <taxon>Pseudomonadati</taxon>
        <taxon>Pseudomonadota</taxon>
        <taxon>Betaproteobacteria</taxon>
        <taxon>Burkholderiales</taxon>
        <taxon>Burkholderiaceae</taxon>
        <taxon>Paraburkholderia</taxon>
    </lineage>
</organism>
<feature type="domain" description="ATPase AAA-type core" evidence="1">
    <location>
        <begin position="225"/>
        <end position="511"/>
    </location>
</feature>
<protein>
    <submittedName>
        <fullName evidence="2">AAA family ATPase</fullName>
    </submittedName>
</protein>
<proteinExistence type="predicted"/>
<dbReference type="PANTHER" id="PTHR43581">
    <property type="entry name" value="ATP/GTP PHOSPHATASE"/>
    <property type="match status" value="1"/>
</dbReference>
<gene>
    <name evidence="2" type="ORF">G5S42_18780</name>
</gene>